<dbReference type="PANTHER" id="PTHR48107">
    <property type="entry name" value="NADPH-DEPENDENT ALDEHYDE REDUCTASE-LIKE PROTEIN, CHLOROPLASTIC-RELATED"/>
    <property type="match status" value="1"/>
</dbReference>
<evidence type="ECO:0000256" key="3">
    <source>
        <dbReference type="SAM" id="MobiDB-lite"/>
    </source>
</evidence>
<name>A0A3D9LG34_9MICC</name>
<dbReference type="Proteomes" id="UP000256727">
    <property type="component" value="Unassembled WGS sequence"/>
</dbReference>
<protein>
    <submittedName>
        <fullName evidence="4">NAD(P)-dependent dehydrogenase (Short-subunit alcohol dehydrogenase family)</fullName>
    </submittedName>
</protein>
<reference evidence="4 5" key="1">
    <citation type="submission" date="2018-07" db="EMBL/GenBank/DDBJ databases">
        <title>Sequencing the genomes of 1000 actinobacteria strains.</title>
        <authorList>
            <person name="Klenk H.-P."/>
        </authorList>
    </citation>
    <scope>NUCLEOTIDE SEQUENCE [LARGE SCALE GENOMIC DNA]</scope>
    <source>
        <strain evidence="4 5">DSM 14442</strain>
    </source>
</reference>
<dbReference type="AlphaFoldDB" id="A0A3D9LG34"/>
<feature type="region of interest" description="Disordered" evidence="3">
    <location>
        <begin position="13"/>
        <end position="66"/>
    </location>
</feature>
<keyword evidence="5" id="KW-1185">Reference proteome</keyword>
<evidence type="ECO:0000313" key="4">
    <source>
        <dbReference type="EMBL" id="REE05215.1"/>
    </source>
</evidence>
<dbReference type="PRINTS" id="PR00080">
    <property type="entry name" value="SDRFAMILY"/>
</dbReference>
<sequence length="329" mass="34363">MPLGQVLRVGIMNGSANHPENQTDLNTSDGGAGAGQLAADDPTTRHPKISPPEQDQPEPGLDVKTEPVPDIGLESYRGQGRLVGRKALVTGGDSGIGAAVAIAFAREGADVAIAYLPAEEEDAQRVVKAIEEAGRTAAALPGDLMDRPYREGVVDAAVEKLGGLDILVNNAGKQVISDSLEDLSDEQVHESFQINIMSMFTLSRAALKHMGPGSTIVNTTSIQAYEPSPNLLDYASTKAAINNFTKGLAQQVAERGIRVNAVAPGPVWTVLQVSDGQPKEKLPKFGHNTPLGRAGQPVEMAPAFVFLASGESSYVTGDTLNANGGTPTP</sequence>
<comment type="caution">
    <text evidence="4">The sequence shown here is derived from an EMBL/GenBank/DDBJ whole genome shotgun (WGS) entry which is preliminary data.</text>
</comment>
<dbReference type="Pfam" id="PF13561">
    <property type="entry name" value="adh_short_C2"/>
    <property type="match status" value="1"/>
</dbReference>
<evidence type="ECO:0000256" key="1">
    <source>
        <dbReference type="ARBA" id="ARBA00006484"/>
    </source>
</evidence>
<comment type="similarity">
    <text evidence="1">Belongs to the short-chain dehydrogenases/reductases (SDR) family.</text>
</comment>
<dbReference type="PROSITE" id="PS00061">
    <property type="entry name" value="ADH_SHORT"/>
    <property type="match status" value="1"/>
</dbReference>
<dbReference type="InterPro" id="IPR036291">
    <property type="entry name" value="NAD(P)-bd_dom_sf"/>
</dbReference>
<organism evidence="4 5">
    <name type="scientific">Citricoccus muralis</name>
    <dbReference type="NCBI Taxonomy" id="169134"/>
    <lineage>
        <taxon>Bacteria</taxon>
        <taxon>Bacillati</taxon>
        <taxon>Actinomycetota</taxon>
        <taxon>Actinomycetes</taxon>
        <taxon>Micrococcales</taxon>
        <taxon>Micrococcaceae</taxon>
        <taxon>Citricoccus</taxon>
    </lineage>
</organism>
<dbReference type="InterPro" id="IPR020904">
    <property type="entry name" value="Sc_DH/Rdtase_CS"/>
</dbReference>
<keyword evidence="2" id="KW-0560">Oxidoreductase</keyword>
<dbReference type="EMBL" id="QREH01000001">
    <property type="protein sequence ID" value="REE05215.1"/>
    <property type="molecule type" value="Genomic_DNA"/>
</dbReference>
<accession>A0A3D9LG34</accession>
<dbReference type="PRINTS" id="PR00081">
    <property type="entry name" value="GDHRDH"/>
</dbReference>
<gene>
    <name evidence="4" type="ORF">C8E99_3086</name>
</gene>
<dbReference type="Gene3D" id="3.40.50.720">
    <property type="entry name" value="NAD(P)-binding Rossmann-like Domain"/>
    <property type="match status" value="1"/>
</dbReference>
<feature type="compositionally biased region" description="Polar residues" evidence="3">
    <location>
        <begin position="14"/>
        <end position="28"/>
    </location>
</feature>
<proteinExistence type="inferred from homology"/>
<evidence type="ECO:0000313" key="5">
    <source>
        <dbReference type="Proteomes" id="UP000256727"/>
    </source>
</evidence>
<dbReference type="SUPFAM" id="SSF51735">
    <property type="entry name" value="NAD(P)-binding Rossmann-fold domains"/>
    <property type="match status" value="1"/>
</dbReference>
<evidence type="ECO:0000256" key="2">
    <source>
        <dbReference type="ARBA" id="ARBA00023002"/>
    </source>
</evidence>
<dbReference type="GO" id="GO:0016614">
    <property type="term" value="F:oxidoreductase activity, acting on CH-OH group of donors"/>
    <property type="evidence" value="ECO:0007669"/>
    <property type="project" value="UniProtKB-ARBA"/>
</dbReference>
<dbReference type="InterPro" id="IPR002347">
    <property type="entry name" value="SDR_fam"/>
</dbReference>
<dbReference type="PANTHER" id="PTHR48107:SF16">
    <property type="entry name" value="NADPH-DEPENDENT ALDEHYDE REDUCTASE 1, CHLOROPLASTIC"/>
    <property type="match status" value="1"/>
</dbReference>
<dbReference type="FunFam" id="3.40.50.720:FF:000097">
    <property type="entry name" value="SDR family oxidoreductase"/>
    <property type="match status" value="1"/>
</dbReference>